<feature type="domain" description="Histidine kinase" evidence="9">
    <location>
        <begin position="275"/>
        <end position="465"/>
    </location>
</feature>
<evidence type="ECO:0000256" key="7">
    <source>
        <dbReference type="ARBA" id="ARBA00022840"/>
    </source>
</evidence>
<evidence type="ECO:0000256" key="2">
    <source>
        <dbReference type="ARBA" id="ARBA00012438"/>
    </source>
</evidence>
<dbReference type="InterPro" id="IPR038424">
    <property type="entry name" value="H_kinase_PdtaS_GAF_sf"/>
</dbReference>
<evidence type="ECO:0000256" key="8">
    <source>
        <dbReference type="ARBA" id="ARBA00023012"/>
    </source>
</evidence>
<protein>
    <recommendedName>
        <fullName evidence="2">histidine kinase</fullName>
        <ecNumber evidence="2">2.7.13.3</ecNumber>
    </recommendedName>
</protein>
<dbReference type="OrthoDB" id="9767435at2"/>
<dbReference type="GO" id="GO:0004673">
    <property type="term" value="F:protein histidine kinase activity"/>
    <property type="evidence" value="ECO:0007669"/>
    <property type="project" value="UniProtKB-EC"/>
</dbReference>
<dbReference type="InterPro" id="IPR011495">
    <property type="entry name" value="Sig_transdc_His_kin_sub2_dim/P"/>
</dbReference>
<keyword evidence="4" id="KW-0808">Transferase</keyword>
<dbReference type="EC" id="2.7.13.3" evidence="2"/>
<keyword evidence="5" id="KW-0547">Nucleotide-binding</keyword>
<dbReference type="Gene3D" id="3.30.565.10">
    <property type="entry name" value="Histidine kinase-like ATPase, C-terminal domain"/>
    <property type="match status" value="1"/>
</dbReference>
<comment type="catalytic activity">
    <reaction evidence="1">
        <text>ATP + protein L-histidine = ADP + protein N-phospho-L-histidine.</text>
        <dbReference type="EC" id="2.7.13.3"/>
    </reaction>
</comment>
<keyword evidence="3" id="KW-0597">Phosphoprotein</keyword>
<comment type="caution">
    <text evidence="10">The sequence shown here is derived from an EMBL/GenBank/DDBJ whole genome shotgun (WGS) entry which is preliminary data.</text>
</comment>
<dbReference type="AlphaFoldDB" id="A0A4V2SNI6"/>
<keyword evidence="8" id="KW-0902">Two-component regulatory system</keyword>
<evidence type="ECO:0000256" key="1">
    <source>
        <dbReference type="ARBA" id="ARBA00000085"/>
    </source>
</evidence>
<dbReference type="Pfam" id="PF12282">
    <property type="entry name" value="GAF_PdtaS"/>
    <property type="match status" value="1"/>
</dbReference>
<dbReference type="PANTHER" id="PTHR41523">
    <property type="entry name" value="TWO-COMPONENT SYSTEM SENSOR PROTEIN"/>
    <property type="match status" value="1"/>
</dbReference>
<organism evidence="10 11">
    <name type="scientific">Scopulibacillus darangshiensis</name>
    <dbReference type="NCBI Taxonomy" id="442528"/>
    <lineage>
        <taxon>Bacteria</taxon>
        <taxon>Bacillati</taxon>
        <taxon>Bacillota</taxon>
        <taxon>Bacilli</taxon>
        <taxon>Bacillales</taxon>
        <taxon>Sporolactobacillaceae</taxon>
        <taxon>Scopulibacillus</taxon>
    </lineage>
</organism>
<dbReference type="InterPro" id="IPR003594">
    <property type="entry name" value="HATPase_dom"/>
</dbReference>
<accession>A0A4V2SNI6</accession>
<evidence type="ECO:0000256" key="4">
    <source>
        <dbReference type="ARBA" id="ARBA00022679"/>
    </source>
</evidence>
<dbReference type="EMBL" id="SLXK01000003">
    <property type="protein sequence ID" value="TCP31236.1"/>
    <property type="molecule type" value="Genomic_DNA"/>
</dbReference>
<dbReference type="Proteomes" id="UP000295416">
    <property type="component" value="Unassembled WGS sequence"/>
</dbReference>
<dbReference type="GO" id="GO:0005524">
    <property type="term" value="F:ATP binding"/>
    <property type="evidence" value="ECO:0007669"/>
    <property type="project" value="UniProtKB-KW"/>
</dbReference>
<sequence length="469" mass="52371">MNPIEALCQEHTALSRTDIAMICEMSETLQHTADLAQANLFIDCPLKEGQHAIVVAEAAPQTVPTLYKEPVVGKFAYESFEPAVAYTHNTGKPATRKRAITQEGKVVKQSVVPIKNQQNDIIGSLILEQDMSEQIYHENKMKALSQTTEKLSDTLLGLTDTDSIISNTIQESLFLLDQDRHVVYANARGLQLAAEMAGVDLLAGRTITDIFPFLNNITFSKKEVSLKEVAIDKNVFEVKRIHLQKNQGILLILRDLTELRNKERELMVKSAVIKEMHHRIKNNLQTVASLLRLQKRNVPKESQGYFQESLNRILSIAAVHEELLAAEKFEAIDIHHLFKRIGRMLIRNKSDSSSRISMAFGGNSLTLKSDKAVSLALIFNELVQNCVKHAFNGYGEGKVVVHFHPFDDQMEMVIEDNGIGFNPCDKPTLGLTIVQAIANHDLEGDFSIAKAEIGTRASVRFPVQEVIPT</sequence>
<dbReference type="InterPro" id="IPR022066">
    <property type="entry name" value="PdtaS_GAF"/>
</dbReference>
<evidence type="ECO:0000313" key="11">
    <source>
        <dbReference type="Proteomes" id="UP000295416"/>
    </source>
</evidence>
<dbReference type="SMART" id="SM00387">
    <property type="entry name" value="HATPase_c"/>
    <property type="match status" value="1"/>
</dbReference>
<proteinExistence type="predicted"/>
<dbReference type="Gene3D" id="3.30.450.20">
    <property type="entry name" value="PAS domain"/>
    <property type="match status" value="1"/>
</dbReference>
<evidence type="ECO:0000256" key="3">
    <source>
        <dbReference type="ARBA" id="ARBA00022553"/>
    </source>
</evidence>
<dbReference type="InterPro" id="IPR005467">
    <property type="entry name" value="His_kinase_dom"/>
</dbReference>
<dbReference type="GO" id="GO:0000160">
    <property type="term" value="P:phosphorelay signal transduction system"/>
    <property type="evidence" value="ECO:0007669"/>
    <property type="project" value="UniProtKB-KW"/>
</dbReference>
<dbReference type="PANTHER" id="PTHR41523:SF8">
    <property type="entry name" value="ETHYLENE RESPONSE SENSOR PROTEIN"/>
    <property type="match status" value="1"/>
</dbReference>
<name>A0A4V2SNI6_9BACL</name>
<dbReference type="Pfam" id="PF07568">
    <property type="entry name" value="HisKA_2"/>
    <property type="match status" value="1"/>
</dbReference>
<dbReference type="InterPro" id="IPR036890">
    <property type="entry name" value="HATPase_C_sf"/>
</dbReference>
<dbReference type="PROSITE" id="PS50109">
    <property type="entry name" value="HIS_KIN"/>
    <property type="match status" value="1"/>
</dbReference>
<dbReference type="RefSeq" id="WP_132743808.1">
    <property type="nucleotide sequence ID" value="NZ_SLXK01000003.1"/>
</dbReference>
<dbReference type="Pfam" id="PF02518">
    <property type="entry name" value="HATPase_c"/>
    <property type="match status" value="1"/>
</dbReference>
<gene>
    <name evidence="10" type="ORF">EV207_103119</name>
</gene>
<dbReference type="Gene3D" id="3.30.450.280">
    <property type="entry name" value="GAF domain"/>
    <property type="match status" value="1"/>
</dbReference>
<reference evidence="10 11" key="1">
    <citation type="submission" date="2019-03" db="EMBL/GenBank/DDBJ databases">
        <title>Genomic Encyclopedia of Type Strains, Phase IV (KMG-IV): sequencing the most valuable type-strain genomes for metagenomic binning, comparative biology and taxonomic classification.</title>
        <authorList>
            <person name="Goeker M."/>
        </authorList>
    </citation>
    <scope>NUCLEOTIDE SEQUENCE [LARGE SCALE GENOMIC DNA]</scope>
    <source>
        <strain evidence="10 11">DSM 19377</strain>
    </source>
</reference>
<evidence type="ECO:0000259" key="9">
    <source>
        <dbReference type="PROSITE" id="PS50109"/>
    </source>
</evidence>
<evidence type="ECO:0000256" key="5">
    <source>
        <dbReference type="ARBA" id="ARBA00022741"/>
    </source>
</evidence>
<keyword evidence="7" id="KW-0067">ATP-binding</keyword>
<evidence type="ECO:0000313" key="10">
    <source>
        <dbReference type="EMBL" id="TCP31236.1"/>
    </source>
</evidence>
<dbReference type="SUPFAM" id="SSF55874">
    <property type="entry name" value="ATPase domain of HSP90 chaperone/DNA topoisomerase II/histidine kinase"/>
    <property type="match status" value="1"/>
</dbReference>
<evidence type="ECO:0000256" key="6">
    <source>
        <dbReference type="ARBA" id="ARBA00022777"/>
    </source>
</evidence>
<keyword evidence="6 10" id="KW-0418">Kinase</keyword>
<keyword evidence="11" id="KW-1185">Reference proteome</keyword>